<keyword evidence="3" id="KW-1003">Cell membrane</keyword>
<feature type="transmembrane region" description="Helical" evidence="8">
    <location>
        <begin position="113"/>
        <end position="131"/>
    </location>
</feature>
<feature type="transmembrane region" description="Helical" evidence="8">
    <location>
        <begin position="209"/>
        <end position="231"/>
    </location>
</feature>
<dbReference type="GO" id="GO:0005886">
    <property type="term" value="C:plasma membrane"/>
    <property type="evidence" value="ECO:0007669"/>
    <property type="project" value="UniProtKB-SubCell"/>
</dbReference>
<feature type="transmembrane region" description="Helical" evidence="8">
    <location>
        <begin position="276"/>
        <end position="296"/>
    </location>
</feature>
<evidence type="ECO:0000256" key="7">
    <source>
        <dbReference type="RuleBase" id="RU000320"/>
    </source>
</evidence>
<feature type="transmembrane region" description="Helical" evidence="8">
    <location>
        <begin position="452"/>
        <end position="476"/>
    </location>
</feature>
<proteinExistence type="inferred from homology"/>
<name>A0A1H9G0V0_9GAMM</name>
<dbReference type="PANTHER" id="PTHR42703:SF1">
    <property type="entry name" value="NA(+)_H(+) ANTIPORTER SUBUNIT D1"/>
    <property type="match status" value="1"/>
</dbReference>
<feature type="transmembrane region" description="Helical" evidence="8">
    <location>
        <begin position="410"/>
        <end position="431"/>
    </location>
</feature>
<keyword evidence="5 8" id="KW-1133">Transmembrane helix</keyword>
<dbReference type="InterPro" id="IPR001750">
    <property type="entry name" value="ND/Mrp_TM"/>
</dbReference>
<feature type="transmembrane region" description="Helical" evidence="8">
    <location>
        <begin position="85"/>
        <end position="106"/>
    </location>
</feature>
<dbReference type="Pfam" id="PF00361">
    <property type="entry name" value="Proton_antipo_M"/>
    <property type="match status" value="1"/>
</dbReference>
<feature type="transmembrane region" description="Helical" evidence="8">
    <location>
        <begin position="243"/>
        <end position="264"/>
    </location>
</feature>
<evidence type="ECO:0000256" key="6">
    <source>
        <dbReference type="ARBA" id="ARBA00023136"/>
    </source>
</evidence>
<dbReference type="STRING" id="867345.SAMN05421693_13124"/>
<evidence type="ECO:0000256" key="3">
    <source>
        <dbReference type="ARBA" id="ARBA00022475"/>
    </source>
</evidence>
<dbReference type="GO" id="GO:0008137">
    <property type="term" value="F:NADH dehydrogenase (ubiquinone) activity"/>
    <property type="evidence" value="ECO:0007669"/>
    <property type="project" value="InterPro"/>
</dbReference>
<evidence type="ECO:0000256" key="5">
    <source>
        <dbReference type="ARBA" id="ARBA00022989"/>
    </source>
</evidence>
<accession>A0A1H9G0V0</accession>
<feature type="transmembrane region" description="Helical" evidence="8">
    <location>
        <begin position="137"/>
        <end position="155"/>
    </location>
</feature>
<keyword evidence="6 8" id="KW-0472">Membrane</keyword>
<evidence type="ECO:0000256" key="4">
    <source>
        <dbReference type="ARBA" id="ARBA00022692"/>
    </source>
</evidence>
<dbReference type="AlphaFoldDB" id="A0A1H9G0V0"/>
<evidence type="ECO:0000256" key="1">
    <source>
        <dbReference type="ARBA" id="ARBA00004651"/>
    </source>
</evidence>
<feature type="domain" description="NADH:quinone oxidoreductase/Mrp antiporter transmembrane" evidence="9">
    <location>
        <begin position="131"/>
        <end position="417"/>
    </location>
</feature>
<reference evidence="10 11" key="1">
    <citation type="submission" date="2016-10" db="EMBL/GenBank/DDBJ databases">
        <authorList>
            <person name="de Groot N.N."/>
        </authorList>
    </citation>
    <scope>NUCLEOTIDE SEQUENCE [LARGE SCALE GENOMIC DNA]</scope>
    <source>
        <strain evidence="10 11">B7-7</strain>
    </source>
</reference>
<feature type="transmembrane region" description="Helical" evidence="8">
    <location>
        <begin position="12"/>
        <end position="30"/>
    </location>
</feature>
<protein>
    <submittedName>
        <fullName evidence="10">Formate hydrogenlyase subunit 3/Multisubunit Na+/H+ antiporter, MnhD subunit</fullName>
    </submittedName>
</protein>
<keyword evidence="11" id="KW-1185">Reference proteome</keyword>
<feature type="transmembrane region" description="Helical" evidence="8">
    <location>
        <begin position="36"/>
        <end position="54"/>
    </location>
</feature>
<comment type="subcellular location">
    <subcellularLocation>
        <location evidence="1">Cell membrane</location>
        <topology evidence="1">Multi-pass membrane protein</topology>
    </subcellularLocation>
    <subcellularLocation>
        <location evidence="7">Membrane</location>
        <topology evidence="7">Multi-pass membrane protein</topology>
    </subcellularLocation>
</comment>
<evidence type="ECO:0000256" key="2">
    <source>
        <dbReference type="ARBA" id="ARBA00005346"/>
    </source>
</evidence>
<evidence type="ECO:0000259" key="9">
    <source>
        <dbReference type="Pfam" id="PF00361"/>
    </source>
</evidence>
<dbReference type="InterPro" id="IPR003918">
    <property type="entry name" value="NADH_UbQ_OxRdtase"/>
</dbReference>
<feature type="transmembrane region" description="Helical" evidence="8">
    <location>
        <begin position="376"/>
        <end position="398"/>
    </location>
</feature>
<evidence type="ECO:0000313" key="10">
    <source>
        <dbReference type="EMBL" id="SEQ43766.1"/>
    </source>
</evidence>
<evidence type="ECO:0000256" key="8">
    <source>
        <dbReference type="SAM" id="Phobius"/>
    </source>
</evidence>
<dbReference type="GO" id="GO:0016829">
    <property type="term" value="F:lyase activity"/>
    <property type="evidence" value="ECO:0007669"/>
    <property type="project" value="UniProtKB-KW"/>
</dbReference>
<keyword evidence="10" id="KW-0456">Lyase</keyword>
<dbReference type="Proteomes" id="UP000199496">
    <property type="component" value="Unassembled WGS sequence"/>
</dbReference>
<organism evidence="10 11">
    <name type="scientific">Ectothiorhodospira magna</name>
    <dbReference type="NCBI Taxonomy" id="867345"/>
    <lineage>
        <taxon>Bacteria</taxon>
        <taxon>Pseudomonadati</taxon>
        <taxon>Pseudomonadota</taxon>
        <taxon>Gammaproteobacteria</taxon>
        <taxon>Chromatiales</taxon>
        <taxon>Ectothiorhodospiraceae</taxon>
        <taxon>Ectothiorhodospira</taxon>
    </lineage>
</organism>
<dbReference type="InterPro" id="IPR050586">
    <property type="entry name" value="CPA3_Na-H_Antiporter_D"/>
</dbReference>
<dbReference type="PRINTS" id="PR01437">
    <property type="entry name" value="NUOXDRDTASE4"/>
</dbReference>
<feature type="transmembrane region" description="Helical" evidence="8">
    <location>
        <begin position="330"/>
        <end position="352"/>
    </location>
</feature>
<dbReference type="GO" id="GO:0042773">
    <property type="term" value="P:ATP synthesis coupled electron transport"/>
    <property type="evidence" value="ECO:0007669"/>
    <property type="project" value="InterPro"/>
</dbReference>
<sequence>MPSTAFMADVILAPWLVIVPLVGALLAGLWPATARWWGLLTALATLVLALLLALQVHGQGPVVLALGGWSPPLGIALVADGLASLMVLMTAGVGLAISLYALGYLGGTARGRWFWMLWLWLWAAMNALYLSGDVFNLYVTLELVVLASVALVALAGGAAPLAAAMRYLLVSLLGSMAYLMGVVLLYGAYGTLDLQGLGAQVTLSAAPMMAAVLMTVGLLVKSALFPLHVWLPPAHGSAPAPVSAALSALVVKVSFYLILRLWLMVFPELTLPGLDLLMGGLAAAAVLWGGVMALRVSRLKQVVAYSTVAQVGYLFLLFPLLWAAPGGWQAVVFFAVAHGVAKAAVFLAAGTLQQAAGHDRLAELGAVMRGRLKTSFALGIAGASLVGLPLTGGFIAKWLLVQSALEAHLWGWAVVVLGGGLLAGAYVFRLLGPAFEPGPGDRGRPLPAIMEWVPLSLALLTIALGFAGTPALALLARTLVGGGG</sequence>
<dbReference type="PANTHER" id="PTHR42703">
    <property type="entry name" value="NADH DEHYDROGENASE"/>
    <property type="match status" value="1"/>
</dbReference>
<dbReference type="EMBL" id="FOFO01000031">
    <property type="protein sequence ID" value="SEQ43766.1"/>
    <property type="molecule type" value="Genomic_DNA"/>
</dbReference>
<gene>
    <name evidence="10" type="ORF">SAMN05421693_13124</name>
</gene>
<comment type="similarity">
    <text evidence="2">Belongs to the CPA3 antiporters (TC 2.A.63) subunit D family.</text>
</comment>
<keyword evidence="4 7" id="KW-0812">Transmembrane</keyword>
<feature type="transmembrane region" description="Helical" evidence="8">
    <location>
        <begin position="167"/>
        <end position="189"/>
    </location>
</feature>
<evidence type="ECO:0000313" key="11">
    <source>
        <dbReference type="Proteomes" id="UP000199496"/>
    </source>
</evidence>
<feature type="transmembrane region" description="Helical" evidence="8">
    <location>
        <begin position="303"/>
        <end position="324"/>
    </location>
</feature>